<evidence type="ECO:0000313" key="2">
    <source>
        <dbReference type="EMBL" id="CCF44544.1"/>
    </source>
</evidence>
<proteinExistence type="predicted"/>
<gene>
    <name evidence="2" type="ORF">CH063_13909</name>
</gene>
<dbReference type="HOGENOM" id="CLU_2236426_0_0_1"/>
<name>H1VWD3_COLHI</name>
<dbReference type="EMBL" id="CACQ02006977">
    <property type="protein sequence ID" value="CCF44544.1"/>
    <property type="molecule type" value="Genomic_DNA"/>
</dbReference>
<accession>H1VWD3</accession>
<reference evidence="3" key="1">
    <citation type="journal article" date="2012" name="Nat. Genet.">
        <title>Lifestyle transitions in plant pathogenic Colletotrichum fungi deciphered by genome and transcriptome analyses.</title>
        <authorList>
            <person name="O'Connell R.J."/>
            <person name="Thon M.R."/>
            <person name="Hacquard S."/>
            <person name="Amyotte S.G."/>
            <person name="Kleemann J."/>
            <person name="Torres M.F."/>
            <person name="Damm U."/>
            <person name="Buiate E.A."/>
            <person name="Epstein L."/>
            <person name="Alkan N."/>
            <person name="Altmueller J."/>
            <person name="Alvarado-Balderrama L."/>
            <person name="Bauser C.A."/>
            <person name="Becker C."/>
            <person name="Birren B.W."/>
            <person name="Chen Z."/>
            <person name="Choi J."/>
            <person name="Crouch J.A."/>
            <person name="Duvick J.P."/>
            <person name="Farman M.A."/>
            <person name="Gan P."/>
            <person name="Heiman D."/>
            <person name="Henrissat B."/>
            <person name="Howard R.J."/>
            <person name="Kabbage M."/>
            <person name="Koch C."/>
            <person name="Kracher B."/>
            <person name="Kubo Y."/>
            <person name="Law A.D."/>
            <person name="Lebrun M.-H."/>
            <person name="Lee Y.-H."/>
            <person name="Miyara I."/>
            <person name="Moore N."/>
            <person name="Neumann U."/>
            <person name="Nordstroem K."/>
            <person name="Panaccione D.G."/>
            <person name="Panstruga R."/>
            <person name="Place M."/>
            <person name="Proctor R.H."/>
            <person name="Prusky D."/>
            <person name="Rech G."/>
            <person name="Reinhardt R."/>
            <person name="Rollins J.A."/>
            <person name="Rounsley S."/>
            <person name="Schardl C.L."/>
            <person name="Schwartz D.C."/>
            <person name="Shenoy N."/>
            <person name="Shirasu K."/>
            <person name="Sikhakolli U.R."/>
            <person name="Stueber K."/>
            <person name="Sukno S.A."/>
            <person name="Sweigard J.A."/>
            <person name="Takano Y."/>
            <person name="Takahara H."/>
            <person name="Trail F."/>
            <person name="van der Does H.C."/>
            <person name="Voll L.M."/>
            <person name="Will I."/>
            <person name="Young S."/>
            <person name="Zeng Q."/>
            <person name="Zhang J."/>
            <person name="Zhou S."/>
            <person name="Dickman M.B."/>
            <person name="Schulze-Lefert P."/>
            <person name="Ver Loren van Themaat E."/>
            <person name="Ma L.-J."/>
            <person name="Vaillancourt L.J."/>
        </authorList>
    </citation>
    <scope>NUCLEOTIDE SEQUENCE [LARGE SCALE GENOMIC DNA]</scope>
    <source>
        <strain evidence="3">IMI 349063</strain>
    </source>
</reference>
<sequence>MLRLRENRRQRSVVHALLLVYCRMHYPIPINPLRPHISRSQLTGTLLRPPLFLIFLDVPPLHAQRTGESRQGQPHAGEEDTRAGVVVCPDNDVDELSRDCAVQFG</sequence>
<evidence type="ECO:0000256" key="1">
    <source>
        <dbReference type="SAM" id="MobiDB-lite"/>
    </source>
</evidence>
<organism evidence="2 3">
    <name type="scientific">Colletotrichum higginsianum (strain IMI 349063)</name>
    <name type="common">Crucifer anthracnose fungus</name>
    <dbReference type="NCBI Taxonomy" id="759273"/>
    <lineage>
        <taxon>Eukaryota</taxon>
        <taxon>Fungi</taxon>
        <taxon>Dikarya</taxon>
        <taxon>Ascomycota</taxon>
        <taxon>Pezizomycotina</taxon>
        <taxon>Sordariomycetes</taxon>
        <taxon>Hypocreomycetidae</taxon>
        <taxon>Glomerellales</taxon>
        <taxon>Glomerellaceae</taxon>
        <taxon>Colletotrichum</taxon>
        <taxon>Colletotrichum destructivum species complex</taxon>
    </lineage>
</organism>
<evidence type="ECO:0000313" key="3">
    <source>
        <dbReference type="Proteomes" id="UP000007174"/>
    </source>
</evidence>
<feature type="region of interest" description="Disordered" evidence="1">
    <location>
        <begin position="64"/>
        <end position="87"/>
    </location>
</feature>
<feature type="non-terminal residue" evidence="2">
    <location>
        <position position="105"/>
    </location>
</feature>
<dbReference type="Proteomes" id="UP000007174">
    <property type="component" value="Unassembled WGS sequence"/>
</dbReference>
<dbReference type="AlphaFoldDB" id="H1VWD3"/>
<protein>
    <submittedName>
        <fullName evidence="2">Uncharacterized protein</fullName>
    </submittedName>
</protein>